<name>A0DXD9_PARTE</name>
<keyword evidence="3" id="KW-1185">Reference proteome</keyword>
<proteinExistence type="predicted"/>
<evidence type="ECO:0000313" key="3">
    <source>
        <dbReference type="Proteomes" id="UP000000600"/>
    </source>
</evidence>
<dbReference type="AlphaFoldDB" id="A0DXD9"/>
<dbReference type="InParanoid" id="A0DXD9"/>
<evidence type="ECO:0000313" key="2">
    <source>
        <dbReference type="EMBL" id="CAK87706.1"/>
    </source>
</evidence>
<feature type="region of interest" description="Disordered" evidence="1">
    <location>
        <begin position="152"/>
        <end position="186"/>
    </location>
</feature>
<dbReference type="GeneID" id="5040888"/>
<dbReference type="EMBL" id="CT868629">
    <property type="protein sequence ID" value="CAK87706.1"/>
    <property type="molecule type" value="Genomic_DNA"/>
</dbReference>
<dbReference type="Proteomes" id="UP000000600">
    <property type="component" value="Unassembled WGS sequence"/>
</dbReference>
<dbReference type="RefSeq" id="XP_001455103.1">
    <property type="nucleotide sequence ID" value="XM_001455066.2"/>
</dbReference>
<dbReference type="HOGENOM" id="CLU_961242_0_0_1"/>
<protein>
    <submittedName>
        <fullName evidence="2">Uncharacterized protein</fullName>
    </submittedName>
</protein>
<evidence type="ECO:0000256" key="1">
    <source>
        <dbReference type="SAM" id="MobiDB-lite"/>
    </source>
</evidence>
<organism evidence="2 3">
    <name type="scientific">Paramecium tetraurelia</name>
    <dbReference type="NCBI Taxonomy" id="5888"/>
    <lineage>
        <taxon>Eukaryota</taxon>
        <taxon>Sar</taxon>
        <taxon>Alveolata</taxon>
        <taxon>Ciliophora</taxon>
        <taxon>Intramacronucleata</taxon>
        <taxon>Oligohymenophorea</taxon>
        <taxon>Peniculida</taxon>
        <taxon>Parameciidae</taxon>
        <taxon>Paramecium</taxon>
    </lineage>
</organism>
<accession>A0DXD9</accession>
<dbReference type="OMA" id="CQKITLS"/>
<reference evidence="2 3" key="1">
    <citation type="journal article" date="2006" name="Nature">
        <title>Global trends of whole-genome duplications revealed by the ciliate Paramecium tetraurelia.</title>
        <authorList>
            <consortium name="Genoscope"/>
            <person name="Aury J.-M."/>
            <person name="Jaillon O."/>
            <person name="Duret L."/>
            <person name="Noel B."/>
            <person name="Jubin C."/>
            <person name="Porcel B.M."/>
            <person name="Segurens B."/>
            <person name="Daubin V."/>
            <person name="Anthouard V."/>
            <person name="Aiach N."/>
            <person name="Arnaiz O."/>
            <person name="Billaut A."/>
            <person name="Beisson J."/>
            <person name="Blanc I."/>
            <person name="Bouhouche K."/>
            <person name="Camara F."/>
            <person name="Duharcourt S."/>
            <person name="Guigo R."/>
            <person name="Gogendeau D."/>
            <person name="Katinka M."/>
            <person name="Keller A.-M."/>
            <person name="Kissmehl R."/>
            <person name="Klotz C."/>
            <person name="Koll F."/>
            <person name="Le Moue A."/>
            <person name="Lepere C."/>
            <person name="Malinsky S."/>
            <person name="Nowacki M."/>
            <person name="Nowak J.K."/>
            <person name="Plattner H."/>
            <person name="Poulain J."/>
            <person name="Ruiz F."/>
            <person name="Serrano V."/>
            <person name="Zagulski M."/>
            <person name="Dessen P."/>
            <person name="Betermier M."/>
            <person name="Weissenbach J."/>
            <person name="Scarpelli C."/>
            <person name="Schachter V."/>
            <person name="Sperling L."/>
            <person name="Meyer E."/>
            <person name="Cohen J."/>
            <person name="Wincker P."/>
        </authorList>
    </citation>
    <scope>NUCLEOTIDE SEQUENCE [LARGE SCALE GENOMIC DNA]</scope>
    <source>
        <strain evidence="2 3">Stock d4-2</strain>
    </source>
</reference>
<gene>
    <name evidence="2" type="ORF">GSPATT00021339001</name>
</gene>
<feature type="compositionally biased region" description="Low complexity" evidence="1">
    <location>
        <begin position="152"/>
        <end position="177"/>
    </location>
</feature>
<dbReference type="OrthoDB" id="309853at2759"/>
<dbReference type="KEGG" id="ptm:GSPATT00021339001"/>
<sequence>MSTIEKQVQKQRKLSNEFEYTYNSTETHTNSSFFDEERSQDFQDYNSSVEEDFQDMWEMSSICTENSQNPQFIEENQANKRITKRANPVQAMRESTFVQEGIIADAPVSISKNSKSGKGIAIHVLGHGSICYQSKKEKKSQKLLNKQLECNNGQQQQDQNQQNNQQRDQQLGHQLPQRGSGQEDKQIKQCQKITLSYLLMEKEVEKQAKIRAINFIEKYISQYKVEDVIEMISETYKVLLVPDQQMQQLAGVLTQEERNFQLNLSLLRLNLPQNIHPLASKAESKLRKYFIGY</sequence>